<name>A0AB40CSY2_DIOCR</name>
<accession>A0AB40CSY2</accession>
<protein>
    <submittedName>
        <fullName evidence="2">Uncharacterized protein LOC120278451</fullName>
    </submittedName>
</protein>
<dbReference type="AlphaFoldDB" id="A0AB40CSY2"/>
<organism evidence="1 2">
    <name type="scientific">Dioscorea cayennensis subsp. rotundata</name>
    <name type="common">White Guinea yam</name>
    <name type="synonym">Dioscorea rotundata</name>
    <dbReference type="NCBI Taxonomy" id="55577"/>
    <lineage>
        <taxon>Eukaryota</taxon>
        <taxon>Viridiplantae</taxon>
        <taxon>Streptophyta</taxon>
        <taxon>Embryophyta</taxon>
        <taxon>Tracheophyta</taxon>
        <taxon>Spermatophyta</taxon>
        <taxon>Magnoliopsida</taxon>
        <taxon>Liliopsida</taxon>
        <taxon>Dioscoreales</taxon>
        <taxon>Dioscoreaceae</taxon>
        <taxon>Dioscorea</taxon>
    </lineage>
</organism>
<evidence type="ECO:0000313" key="1">
    <source>
        <dbReference type="Proteomes" id="UP001515500"/>
    </source>
</evidence>
<gene>
    <name evidence="2" type="primary">LOC120278451</name>
</gene>
<dbReference type="GeneID" id="120278451"/>
<dbReference type="PANTHER" id="PTHR33116:SF86">
    <property type="entry name" value="REVERSE TRANSCRIPTASE DOMAIN-CONTAINING PROTEIN"/>
    <property type="match status" value="1"/>
</dbReference>
<dbReference type="PANTHER" id="PTHR33116">
    <property type="entry name" value="REVERSE TRANSCRIPTASE ZINC-BINDING DOMAIN-CONTAINING PROTEIN-RELATED-RELATED"/>
    <property type="match status" value="1"/>
</dbReference>
<evidence type="ECO:0000313" key="2">
    <source>
        <dbReference type="RefSeq" id="XP_039141179.1"/>
    </source>
</evidence>
<dbReference type="RefSeq" id="XP_039141179.1">
    <property type="nucleotide sequence ID" value="XM_039285245.1"/>
</dbReference>
<reference evidence="2" key="1">
    <citation type="submission" date="2025-08" db="UniProtKB">
        <authorList>
            <consortium name="RefSeq"/>
        </authorList>
    </citation>
    <scope>IDENTIFICATION</scope>
</reference>
<sequence length="308" mass="34856">MATGVEALLRCVFEGCIAFSDADIERRPYHRNCGCALHGKLCSGKVLKEAYGLLHGCRVARGASSVTNLLFANDCYLFFNAMDNKTDCILHVLHQYAQASRQSINMRKSTFMFSANVNVAIRNSLANKLSVSQVESQDHYLGLPSFIGKNKKMVFSFIRDKIGRWLQGWNKKILSQAGKEILLKTVAQAIPAYVMSVYFIPLNLCDALEKMMNSFWWGSKSNDNGGINWMQWSPLCVRRDCGGLGFRRLRDFNLAMLGQQGWRFLPVSNSLTSRVFKAHYFPYGSFLMQILGITLASFDEAFLLRKTY</sequence>
<keyword evidence="1" id="KW-1185">Reference proteome</keyword>
<dbReference type="Proteomes" id="UP001515500">
    <property type="component" value="Chromosome 16"/>
</dbReference>
<proteinExistence type="predicted"/>